<organism evidence="1 2">
    <name type="scientific">Solanum verrucosum</name>
    <dbReference type="NCBI Taxonomy" id="315347"/>
    <lineage>
        <taxon>Eukaryota</taxon>
        <taxon>Viridiplantae</taxon>
        <taxon>Streptophyta</taxon>
        <taxon>Embryophyta</taxon>
        <taxon>Tracheophyta</taxon>
        <taxon>Spermatophyta</taxon>
        <taxon>Magnoliopsida</taxon>
        <taxon>eudicotyledons</taxon>
        <taxon>Gunneridae</taxon>
        <taxon>Pentapetalae</taxon>
        <taxon>asterids</taxon>
        <taxon>lamiids</taxon>
        <taxon>Solanales</taxon>
        <taxon>Solanaceae</taxon>
        <taxon>Solanoideae</taxon>
        <taxon>Solaneae</taxon>
        <taxon>Solanum</taxon>
    </lineage>
</organism>
<sequence>MIQRGVPLLDFEDSKYGATEEDPWTIDQSTVRTFDPSIEAESSLEEHLGVYEEVVWAAISYLTQVCLRGFGDVDIPWLMDRFLRCLKMKTWLSMVSTSHVKEGKKDLAKDVHRLARFGVWLMDFNK</sequence>
<evidence type="ECO:0000313" key="2">
    <source>
        <dbReference type="Proteomes" id="UP001234989"/>
    </source>
</evidence>
<protein>
    <submittedName>
        <fullName evidence="1">Uncharacterized protein</fullName>
    </submittedName>
</protein>
<dbReference type="Proteomes" id="UP001234989">
    <property type="component" value="Chromosome 4"/>
</dbReference>
<evidence type="ECO:0000313" key="1">
    <source>
        <dbReference type="EMBL" id="WMV24235.1"/>
    </source>
</evidence>
<dbReference type="AlphaFoldDB" id="A0AAF0TSD7"/>
<proteinExistence type="predicted"/>
<reference evidence="1" key="1">
    <citation type="submission" date="2023-08" db="EMBL/GenBank/DDBJ databases">
        <title>A de novo genome assembly of Solanum verrucosum Schlechtendal, a Mexican diploid species geographically isolated from the other diploid A-genome species in potato relatives.</title>
        <authorList>
            <person name="Hosaka K."/>
        </authorList>
    </citation>
    <scope>NUCLEOTIDE SEQUENCE</scope>
    <source>
        <tissue evidence="1">Young leaves</tissue>
    </source>
</reference>
<gene>
    <name evidence="1" type="ORF">MTR67_017620</name>
</gene>
<name>A0AAF0TSD7_SOLVR</name>
<accession>A0AAF0TSD7</accession>
<keyword evidence="2" id="KW-1185">Reference proteome</keyword>
<dbReference type="EMBL" id="CP133615">
    <property type="protein sequence ID" value="WMV24235.1"/>
    <property type="molecule type" value="Genomic_DNA"/>
</dbReference>